<dbReference type="Proteomes" id="UP000717515">
    <property type="component" value="Unassembled WGS sequence"/>
</dbReference>
<dbReference type="AlphaFoldDB" id="A0A9P8CYI9"/>
<dbReference type="SUPFAM" id="SSF55797">
    <property type="entry name" value="PR-1-like"/>
    <property type="match status" value="1"/>
</dbReference>
<comment type="caution">
    <text evidence="2">The sequence shown here is derived from an EMBL/GenBank/DDBJ whole genome shotgun (WGS) entry which is preliminary data.</text>
</comment>
<dbReference type="PRINTS" id="PR00837">
    <property type="entry name" value="V5TPXLIKE"/>
</dbReference>
<evidence type="ECO:0000313" key="3">
    <source>
        <dbReference type="Proteomes" id="UP000717515"/>
    </source>
</evidence>
<evidence type="ECO:0000313" key="2">
    <source>
        <dbReference type="EMBL" id="KAG9319210.1"/>
    </source>
</evidence>
<dbReference type="GO" id="GO:0005576">
    <property type="term" value="C:extracellular region"/>
    <property type="evidence" value="ECO:0007669"/>
    <property type="project" value="InterPro"/>
</dbReference>
<accession>A0A9P8CYI9</accession>
<dbReference type="InterPro" id="IPR001283">
    <property type="entry name" value="CRISP-related"/>
</dbReference>
<dbReference type="PROSITE" id="PS01009">
    <property type="entry name" value="CRISP_1"/>
    <property type="match status" value="1"/>
</dbReference>
<sequence>KHGAPDLTWSVTMENYANDYLRTCSKGHNYALLNAGKAGENIASGFSAGTDFKSWEWAVNAWYDREIGNYNYNKPSWNDKVGHFTQLVWKGTTSVGCGKILTCGPGTAPSGKKYPNVYRYLCNYYPPGNQLAKGPNGNLIPDAAAYKENVLPIGSRYVSTLQCCNTARI</sequence>
<reference evidence="2" key="1">
    <citation type="submission" date="2021-07" db="EMBL/GenBank/DDBJ databases">
        <title>Draft genome of Mortierella alpina, strain LL118, isolated from an aspen leaf litter sample.</title>
        <authorList>
            <person name="Yang S."/>
            <person name="Vinatzer B.A."/>
        </authorList>
    </citation>
    <scope>NUCLEOTIDE SEQUENCE</scope>
    <source>
        <strain evidence="2">LL118</strain>
    </source>
</reference>
<dbReference type="Pfam" id="PF00188">
    <property type="entry name" value="CAP"/>
    <property type="match status" value="1"/>
</dbReference>
<gene>
    <name evidence="2" type="ORF">KVV02_005518</name>
</gene>
<feature type="domain" description="SCP" evidence="1">
    <location>
        <begin position="1"/>
        <end position="132"/>
    </location>
</feature>
<dbReference type="InterPro" id="IPR018244">
    <property type="entry name" value="Allrgn_V5/Tpx1_CS"/>
</dbReference>
<dbReference type="InterPro" id="IPR035940">
    <property type="entry name" value="CAP_sf"/>
</dbReference>
<name>A0A9P8CYI9_MORAP</name>
<feature type="non-terminal residue" evidence="2">
    <location>
        <position position="1"/>
    </location>
</feature>
<dbReference type="InterPro" id="IPR002413">
    <property type="entry name" value="V5_allergen-like"/>
</dbReference>
<dbReference type="Gene3D" id="3.40.33.10">
    <property type="entry name" value="CAP"/>
    <property type="match status" value="1"/>
</dbReference>
<dbReference type="InterPro" id="IPR014044">
    <property type="entry name" value="CAP_dom"/>
</dbReference>
<evidence type="ECO:0000259" key="1">
    <source>
        <dbReference type="SMART" id="SM00198"/>
    </source>
</evidence>
<dbReference type="SMART" id="SM00198">
    <property type="entry name" value="SCP"/>
    <property type="match status" value="1"/>
</dbReference>
<proteinExistence type="predicted"/>
<organism evidence="2 3">
    <name type="scientific">Mortierella alpina</name>
    <name type="common">Oleaginous fungus</name>
    <name type="synonym">Mortierella renispora</name>
    <dbReference type="NCBI Taxonomy" id="64518"/>
    <lineage>
        <taxon>Eukaryota</taxon>
        <taxon>Fungi</taxon>
        <taxon>Fungi incertae sedis</taxon>
        <taxon>Mucoromycota</taxon>
        <taxon>Mortierellomycotina</taxon>
        <taxon>Mortierellomycetes</taxon>
        <taxon>Mortierellales</taxon>
        <taxon>Mortierellaceae</taxon>
        <taxon>Mortierella</taxon>
    </lineage>
</organism>
<dbReference type="PRINTS" id="PR00838">
    <property type="entry name" value="V5ALLERGEN"/>
</dbReference>
<protein>
    <recommendedName>
        <fullName evidence="1">SCP domain-containing protein</fullName>
    </recommendedName>
</protein>
<dbReference type="EMBL" id="JAIFTL010000545">
    <property type="protein sequence ID" value="KAG9319210.1"/>
    <property type="molecule type" value="Genomic_DNA"/>
</dbReference>
<dbReference type="PANTHER" id="PTHR10334">
    <property type="entry name" value="CYSTEINE-RICH SECRETORY PROTEIN-RELATED"/>
    <property type="match status" value="1"/>
</dbReference>